<sequence length="59" mass="6368">MTDAELDVVYTRLCKTMTQLGEAHAPLFLARFALLAIQKVDDPDVSLSLIDAASEGMGD</sequence>
<dbReference type="RefSeq" id="WP_090864302.1">
    <property type="nucleotide sequence ID" value="NZ_FNYE01000003.1"/>
</dbReference>
<evidence type="ECO:0000313" key="1">
    <source>
        <dbReference type="EMBL" id="SEI61987.1"/>
    </source>
</evidence>
<organism evidence="1 2">
    <name type="scientific">Paraburkholderia diazotrophica</name>
    <dbReference type="NCBI Taxonomy" id="667676"/>
    <lineage>
        <taxon>Bacteria</taxon>
        <taxon>Pseudomonadati</taxon>
        <taxon>Pseudomonadota</taxon>
        <taxon>Betaproteobacteria</taxon>
        <taxon>Burkholderiales</taxon>
        <taxon>Burkholderiaceae</taxon>
        <taxon>Paraburkholderia</taxon>
    </lineage>
</organism>
<reference evidence="2" key="1">
    <citation type="submission" date="2016-10" db="EMBL/GenBank/DDBJ databases">
        <authorList>
            <person name="Varghese N."/>
            <person name="Submissions S."/>
        </authorList>
    </citation>
    <scope>NUCLEOTIDE SEQUENCE [LARGE SCALE GENOMIC DNA]</scope>
    <source>
        <strain evidence="2">LMG 26031</strain>
    </source>
</reference>
<keyword evidence="2" id="KW-1185">Reference proteome</keyword>
<dbReference type="EMBL" id="FNYE01000003">
    <property type="protein sequence ID" value="SEI61987.1"/>
    <property type="molecule type" value="Genomic_DNA"/>
</dbReference>
<accession>A0A1H6SB64</accession>
<protein>
    <recommendedName>
        <fullName evidence="3">DUF2783 domain-containing protein</fullName>
    </recommendedName>
</protein>
<evidence type="ECO:0000313" key="2">
    <source>
        <dbReference type="Proteomes" id="UP000198866"/>
    </source>
</evidence>
<proteinExistence type="predicted"/>
<evidence type="ECO:0008006" key="3">
    <source>
        <dbReference type="Google" id="ProtNLM"/>
    </source>
</evidence>
<dbReference type="Proteomes" id="UP000198866">
    <property type="component" value="Unassembled WGS sequence"/>
</dbReference>
<name>A0A1H6SB64_9BURK</name>
<dbReference type="AlphaFoldDB" id="A0A1H6SB64"/>
<gene>
    <name evidence="1" type="ORF">SAMN05192539_100334</name>
</gene>
<dbReference type="STRING" id="667676.SAMN05192539_100334"/>